<dbReference type="GO" id="GO:0005509">
    <property type="term" value="F:calcium ion binding"/>
    <property type="evidence" value="ECO:0007669"/>
    <property type="project" value="InterPro"/>
</dbReference>
<feature type="domain" description="EF-hand" evidence="3">
    <location>
        <begin position="87"/>
        <end position="122"/>
    </location>
</feature>
<dbReference type="FunFam" id="1.10.238.10:FF:000178">
    <property type="entry name" value="Calmodulin-2 A"/>
    <property type="match status" value="1"/>
</dbReference>
<evidence type="ECO:0000313" key="5">
    <source>
        <dbReference type="Proteomes" id="UP000193648"/>
    </source>
</evidence>
<gene>
    <name evidence="4" type="ORF">BCR41DRAFT_358202</name>
</gene>
<dbReference type="GO" id="GO:0005246">
    <property type="term" value="F:calcium channel regulator activity"/>
    <property type="evidence" value="ECO:0007669"/>
    <property type="project" value="TreeGrafter"/>
</dbReference>
<dbReference type="PROSITE" id="PS00018">
    <property type="entry name" value="EF_HAND_1"/>
    <property type="match status" value="1"/>
</dbReference>
<dbReference type="PANTHER" id="PTHR45917">
    <property type="entry name" value="CALCIUM-BINDING PROTEIN 1-RELATED"/>
    <property type="match status" value="1"/>
</dbReference>
<evidence type="ECO:0000256" key="1">
    <source>
        <dbReference type="ARBA" id="ARBA00022737"/>
    </source>
</evidence>
<dbReference type="InParanoid" id="A0A1Y2GJV2"/>
<dbReference type="Proteomes" id="UP000193648">
    <property type="component" value="Unassembled WGS sequence"/>
</dbReference>
<dbReference type="RefSeq" id="XP_021878904.1">
    <property type="nucleotide sequence ID" value="XM_022025003.1"/>
</dbReference>
<dbReference type="PROSITE" id="PS50222">
    <property type="entry name" value="EF_HAND_2"/>
    <property type="match status" value="2"/>
</dbReference>
<accession>A0A1Y2GJV2</accession>
<keyword evidence="2" id="KW-0106">Calcium</keyword>
<dbReference type="PANTHER" id="PTHR45917:SF12">
    <property type="entry name" value="CALMODULIN-ALPHA-LIKE"/>
    <property type="match status" value="1"/>
</dbReference>
<dbReference type="Gene3D" id="1.10.238.10">
    <property type="entry name" value="EF-hand"/>
    <property type="match status" value="1"/>
</dbReference>
<dbReference type="GO" id="GO:0005737">
    <property type="term" value="C:cytoplasm"/>
    <property type="evidence" value="ECO:0007669"/>
    <property type="project" value="TreeGrafter"/>
</dbReference>
<proteinExistence type="predicted"/>
<dbReference type="GO" id="GO:0043226">
    <property type="term" value="C:organelle"/>
    <property type="evidence" value="ECO:0007669"/>
    <property type="project" value="UniProtKB-ARBA"/>
</dbReference>
<evidence type="ECO:0000313" key="4">
    <source>
        <dbReference type="EMBL" id="ORZ09634.1"/>
    </source>
</evidence>
<dbReference type="CDD" id="cd00051">
    <property type="entry name" value="EFh"/>
    <property type="match status" value="1"/>
</dbReference>
<dbReference type="Pfam" id="PF13499">
    <property type="entry name" value="EF-hand_7"/>
    <property type="match status" value="1"/>
</dbReference>
<feature type="domain" description="EF-hand" evidence="3">
    <location>
        <begin position="54"/>
        <end position="84"/>
    </location>
</feature>
<feature type="non-terminal residue" evidence="4">
    <location>
        <position position="1"/>
    </location>
</feature>
<evidence type="ECO:0000256" key="2">
    <source>
        <dbReference type="ARBA" id="ARBA00022837"/>
    </source>
</evidence>
<name>A0A1Y2GJV2_9FUNG</name>
<dbReference type="SUPFAM" id="SSF47473">
    <property type="entry name" value="EF-hand"/>
    <property type="match status" value="1"/>
</dbReference>
<protein>
    <recommendedName>
        <fullName evidence="3">EF-hand domain-containing protein</fullName>
    </recommendedName>
</protein>
<dbReference type="InterPro" id="IPR043582">
    <property type="entry name" value="CaBP1/2/4/5"/>
</dbReference>
<dbReference type="InterPro" id="IPR011992">
    <property type="entry name" value="EF-hand-dom_pair"/>
</dbReference>
<comment type="caution">
    <text evidence="4">The sequence shown here is derived from an EMBL/GenBank/DDBJ whole genome shotgun (WGS) entry which is preliminary data.</text>
</comment>
<reference evidence="4 5" key="1">
    <citation type="submission" date="2016-07" db="EMBL/GenBank/DDBJ databases">
        <title>Pervasive Adenine N6-methylation of Active Genes in Fungi.</title>
        <authorList>
            <consortium name="DOE Joint Genome Institute"/>
            <person name="Mondo S.J."/>
            <person name="Dannebaum R.O."/>
            <person name="Kuo R.C."/>
            <person name="Labutti K."/>
            <person name="Haridas S."/>
            <person name="Kuo A."/>
            <person name="Salamov A."/>
            <person name="Ahrendt S.R."/>
            <person name="Lipzen A."/>
            <person name="Sullivan W."/>
            <person name="Andreopoulos W.B."/>
            <person name="Clum A."/>
            <person name="Lindquist E."/>
            <person name="Daum C."/>
            <person name="Ramamoorthy G.K."/>
            <person name="Gryganskyi A."/>
            <person name="Culley D."/>
            <person name="Magnuson J.K."/>
            <person name="James T.Y."/>
            <person name="O'Malley M.A."/>
            <person name="Stajich J.E."/>
            <person name="Spatafora J.W."/>
            <person name="Visel A."/>
            <person name="Grigoriev I.V."/>
        </authorList>
    </citation>
    <scope>NUCLEOTIDE SEQUENCE [LARGE SCALE GENOMIC DNA]</scope>
    <source>
        <strain evidence="4 5">NRRL 3116</strain>
    </source>
</reference>
<dbReference type="EMBL" id="MCFF01000033">
    <property type="protein sequence ID" value="ORZ09634.1"/>
    <property type="molecule type" value="Genomic_DNA"/>
</dbReference>
<dbReference type="GeneID" id="33566847"/>
<dbReference type="AlphaFoldDB" id="A0A1Y2GJV2"/>
<organism evidence="4 5">
    <name type="scientific">Lobosporangium transversale</name>
    <dbReference type="NCBI Taxonomy" id="64571"/>
    <lineage>
        <taxon>Eukaryota</taxon>
        <taxon>Fungi</taxon>
        <taxon>Fungi incertae sedis</taxon>
        <taxon>Mucoromycota</taxon>
        <taxon>Mortierellomycotina</taxon>
        <taxon>Mortierellomycetes</taxon>
        <taxon>Mortierellales</taxon>
        <taxon>Mortierellaceae</taxon>
        <taxon>Lobosporangium</taxon>
    </lineage>
</organism>
<dbReference type="InterPro" id="IPR002048">
    <property type="entry name" value="EF_hand_dom"/>
</dbReference>
<keyword evidence="1" id="KW-0677">Repeat</keyword>
<dbReference type="InterPro" id="IPR018247">
    <property type="entry name" value="EF_Hand_1_Ca_BS"/>
</dbReference>
<dbReference type="SMART" id="SM00054">
    <property type="entry name" value="EFh"/>
    <property type="match status" value="2"/>
</dbReference>
<dbReference type="STRING" id="64571.A0A1Y2GJV2"/>
<sequence length="124" mass="14233">MLTPLLNAQKKRKKSSSFFFTTIRHSSVTRISSSFYIFENTPRIISLKMDFTPEEIIDLKEAFANYDKDKNGRIATSELKQLIQQDVSDETLANVIKQFDTNGDGELDFNEFVGLMKALRSIDE</sequence>
<keyword evidence="5" id="KW-1185">Reference proteome</keyword>
<evidence type="ECO:0000259" key="3">
    <source>
        <dbReference type="PROSITE" id="PS50222"/>
    </source>
</evidence>
<dbReference type="OrthoDB" id="26525at2759"/>